<evidence type="ECO:0000256" key="1">
    <source>
        <dbReference type="SAM" id="Coils"/>
    </source>
</evidence>
<proteinExistence type="predicted"/>
<dbReference type="EMBL" id="CP019893">
    <property type="protein sequence ID" value="ARS91267.1"/>
    <property type="molecule type" value="Genomic_DNA"/>
</dbReference>
<dbReference type="RefSeq" id="WP_086889636.1">
    <property type="nucleotide sequence ID" value="NZ_CP019893.1"/>
</dbReference>
<reference evidence="4" key="1">
    <citation type="submission" date="2017-02" db="EMBL/GenBank/DDBJ databases">
        <title>Natronthermophilus aegyptiacus gen. nov.,sp. nov., an aerobic, extremely halophilic alkalithermophilic archaeon isolated from the athalassohaline Wadi An Natrun, Egypt.</title>
        <authorList>
            <person name="Zhao B."/>
        </authorList>
    </citation>
    <scope>NUCLEOTIDE SEQUENCE [LARGE SCALE GENOMIC DNA]</scope>
    <source>
        <strain evidence="4">JW/NM-HA 15</strain>
    </source>
</reference>
<dbReference type="GeneID" id="32895825"/>
<protein>
    <submittedName>
        <fullName evidence="3">Uncharacterized protein</fullName>
    </submittedName>
</protein>
<evidence type="ECO:0000313" key="3">
    <source>
        <dbReference type="EMBL" id="ARS91267.1"/>
    </source>
</evidence>
<evidence type="ECO:0000256" key="2">
    <source>
        <dbReference type="SAM" id="MobiDB-lite"/>
    </source>
</evidence>
<dbReference type="OrthoDB" id="204612at2157"/>
<dbReference type="Pfam" id="PF19111">
    <property type="entry name" value="DUF5798"/>
    <property type="match status" value="1"/>
</dbReference>
<gene>
    <name evidence="3" type="ORF">B1756_17085</name>
</gene>
<dbReference type="KEGG" id="naj:B1756_17085"/>
<keyword evidence="4" id="KW-1185">Reference proteome</keyword>
<feature type="coiled-coil region" evidence="1">
    <location>
        <begin position="10"/>
        <end position="44"/>
    </location>
</feature>
<sequence>MGLGSTAKKIQTLSESAEAMYKQVQQLQQRIVNLEGEVDDTHDTVKRLDHQVTEQRALLLAIAEEQGLDADAILADAAIDDADEPETAPDPDDPEASEDASTDEREESEDATAD</sequence>
<feature type="compositionally biased region" description="Acidic residues" evidence="2">
    <location>
        <begin position="78"/>
        <end position="114"/>
    </location>
</feature>
<evidence type="ECO:0000313" key="4">
    <source>
        <dbReference type="Proteomes" id="UP000250088"/>
    </source>
</evidence>
<dbReference type="InterPro" id="IPR043816">
    <property type="entry name" value="DUF5798"/>
</dbReference>
<accession>A0A2Z2HZ94</accession>
<feature type="region of interest" description="Disordered" evidence="2">
    <location>
        <begin position="74"/>
        <end position="114"/>
    </location>
</feature>
<dbReference type="Proteomes" id="UP000250088">
    <property type="component" value="Chromosome"/>
</dbReference>
<keyword evidence="1" id="KW-0175">Coiled coil</keyword>
<dbReference type="AlphaFoldDB" id="A0A2Z2HZ94"/>
<organism evidence="3 4">
    <name type="scientific">Natrarchaeobaculum aegyptiacum</name>
    <dbReference type="NCBI Taxonomy" id="745377"/>
    <lineage>
        <taxon>Archaea</taxon>
        <taxon>Methanobacteriati</taxon>
        <taxon>Methanobacteriota</taxon>
        <taxon>Stenosarchaea group</taxon>
        <taxon>Halobacteria</taxon>
        <taxon>Halobacteriales</taxon>
        <taxon>Natrialbaceae</taxon>
        <taxon>Natrarchaeobaculum</taxon>
    </lineage>
</organism>
<name>A0A2Z2HZ94_9EURY</name>